<proteinExistence type="predicted"/>
<gene>
    <name evidence="1" type="ORF">MYF79_14460</name>
</gene>
<dbReference type="Proteomes" id="UP000830198">
    <property type="component" value="Chromosome"/>
</dbReference>
<dbReference type="EMBL" id="CP095855">
    <property type="protein sequence ID" value="UPK72492.1"/>
    <property type="molecule type" value="Genomic_DNA"/>
</dbReference>
<evidence type="ECO:0000313" key="1">
    <source>
        <dbReference type="EMBL" id="UPK72492.1"/>
    </source>
</evidence>
<organism evidence="1 2">
    <name type="scientific">Chitinophaga filiformis</name>
    <name type="common">Myxococcus filiformis</name>
    <name type="synonym">Flexibacter filiformis</name>
    <dbReference type="NCBI Taxonomy" id="104663"/>
    <lineage>
        <taxon>Bacteria</taxon>
        <taxon>Pseudomonadati</taxon>
        <taxon>Bacteroidota</taxon>
        <taxon>Chitinophagia</taxon>
        <taxon>Chitinophagales</taxon>
        <taxon>Chitinophagaceae</taxon>
        <taxon>Chitinophaga</taxon>
    </lineage>
</organism>
<name>A0ABY4I9E5_CHIFI</name>
<protein>
    <submittedName>
        <fullName evidence="1">Uncharacterized protein</fullName>
    </submittedName>
</protein>
<evidence type="ECO:0000313" key="2">
    <source>
        <dbReference type="Proteomes" id="UP000830198"/>
    </source>
</evidence>
<accession>A0ABY4I9E5</accession>
<reference evidence="1 2" key="1">
    <citation type="submission" date="2022-04" db="EMBL/GenBank/DDBJ databases">
        <title>The arsenic-methylating capacity of Chitinophaga filiformis YT5 during chitin decomposition.</title>
        <authorList>
            <person name="Chen G."/>
            <person name="Liang Y."/>
        </authorList>
    </citation>
    <scope>NUCLEOTIDE SEQUENCE [LARGE SCALE GENOMIC DNA]</scope>
    <source>
        <strain evidence="1 2">YT5</strain>
    </source>
</reference>
<dbReference type="RefSeq" id="WP_247814679.1">
    <property type="nucleotide sequence ID" value="NZ_CP095855.1"/>
</dbReference>
<keyword evidence="2" id="KW-1185">Reference proteome</keyword>
<sequence length="114" mass="12247">MTDANLTLTSSHGTILSKAVTTNNTLTLPSAAANKGKKYTIKQLAGSSSTVMRAIGADKIMNILGNQTIENEAPGVKVKMGCVYGLIIIQFHGTDWYIFGIENRGVIETIKYIV</sequence>